<evidence type="ECO:0000256" key="1">
    <source>
        <dbReference type="SAM" id="SignalP"/>
    </source>
</evidence>
<protein>
    <recommendedName>
        <fullName evidence="3">Secreted protein</fullName>
    </recommendedName>
</protein>
<reference evidence="2" key="1">
    <citation type="submission" date="2014-11" db="EMBL/GenBank/DDBJ databases">
        <authorList>
            <person name="Amaro Gonzalez C."/>
        </authorList>
    </citation>
    <scope>NUCLEOTIDE SEQUENCE</scope>
</reference>
<dbReference type="EMBL" id="GBXM01099512">
    <property type="protein sequence ID" value="JAH09065.1"/>
    <property type="molecule type" value="Transcribed_RNA"/>
</dbReference>
<feature type="chain" id="PRO_5002431121" description="Secreted protein" evidence="1">
    <location>
        <begin position="25"/>
        <end position="72"/>
    </location>
</feature>
<dbReference type="AlphaFoldDB" id="A0A0E9PYA1"/>
<feature type="signal peptide" evidence="1">
    <location>
        <begin position="1"/>
        <end position="24"/>
    </location>
</feature>
<proteinExistence type="predicted"/>
<organism evidence="2">
    <name type="scientific">Anguilla anguilla</name>
    <name type="common">European freshwater eel</name>
    <name type="synonym">Muraena anguilla</name>
    <dbReference type="NCBI Taxonomy" id="7936"/>
    <lineage>
        <taxon>Eukaryota</taxon>
        <taxon>Metazoa</taxon>
        <taxon>Chordata</taxon>
        <taxon>Craniata</taxon>
        <taxon>Vertebrata</taxon>
        <taxon>Euteleostomi</taxon>
        <taxon>Actinopterygii</taxon>
        <taxon>Neopterygii</taxon>
        <taxon>Teleostei</taxon>
        <taxon>Anguilliformes</taxon>
        <taxon>Anguillidae</taxon>
        <taxon>Anguilla</taxon>
    </lineage>
</organism>
<reference evidence="2" key="2">
    <citation type="journal article" date="2015" name="Fish Shellfish Immunol.">
        <title>Early steps in the European eel (Anguilla anguilla)-Vibrio vulnificus interaction in the gills: Role of the RtxA13 toxin.</title>
        <authorList>
            <person name="Callol A."/>
            <person name="Pajuelo D."/>
            <person name="Ebbesson L."/>
            <person name="Teles M."/>
            <person name="MacKenzie S."/>
            <person name="Amaro C."/>
        </authorList>
    </citation>
    <scope>NUCLEOTIDE SEQUENCE</scope>
</reference>
<accession>A0A0E9PYA1</accession>
<sequence length="72" mass="8176">MYRSQQVLFLVALVFFYLCLVVEQATLIGATRICVTSLPIRYKPIALPTTRVFRNLTVTADLGLPCIYHSKK</sequence>
<evidence type="ECO:0000313" key="2">
    <source>
        <dbReference type="EMBL" id="JAH09065.1"/>
    </source>
</evidence>
<name>A0A0E9PYA1_ANGAN</name>
<evidence type="ECO:0008006" key="3">
    <source>
        <dbReference type="Google" id="ProtNLM"/>
    </source>
</evidence>
<keyword evidence="1" id="KW-0732">Signal</keyword>